<evidence type="ECO:0000256" key="6">
    <source>
        <dbReference type="PROSITE-ProRule" id="PRU00504"/>
    </source>
</evidence>
<dbReference type="Gene3D" id="2.120.10.30">
    <property type="entry name" value="TolB, C-terminal domain"/>
    <property type="match status" value="2"/>
</dbReference>
<evidence type="ECO:0000256" key="2">
    <source>
        <dbReference type="ARBA" id="ARBA00022692"/>
    </source>
</evidence>
<evidence type="ECO:0000256" key="4">
    <source>
        <dbReference type="ARBA" id="ARBA00022989"/>
    </source>
</evidence>
<evidence type="ECO:0000256" key="1">
    <source>
        <dbReference type="ARBA" id="ARBA00004141"/>
    </source>
</evidence>
<dbReference type="Pfam" id="PF04893">
    <property type="entry name" value="Yip1"/>
    <property type="match status" value="1"/>
</dbReference>
<feature type="transmembrane region" description="Helical" evidence="7">
    <location>
        <begin position="639"/>
        <end position="663"/>
    </location>
</feature>
<name>A0A9D2E6S9_9FIRM</name>
<dbReference type="PANTHER" id="PTHR24104:SF25">
    <property type="entry name" value="PROTEIN LIN-41"/>
    <property type="match status" value="1"/>
</dbReference>
<comment type="subcellular location">
    <subcellularLocation>
        <location evidence="1">Membrane</location>
        <topology evidence="1">Multi-pass membrane protein</topology>
    </subcellularLocation>
</comment>
<dbReference type="AlphaFoldDB" id="A0A9D2E6S9"/>
<feature type="transmembrane region" description="Helical" evidence="7">
    <location>
        <begin position="542"/>
        <end position="563"/>
    </location>
</feature>
<sequence>MKKRRGLLAAAATLALLSGLLAVHAETGSSGNATTSTFVTQAGSDQLVPTQDAYLTGDVLFLDSPLTMPEDIFVQGDRLYVADSGAGRIVSTDLSGGDVQSLGEGILSYPTGVFVTDAGEIYVADSGLQTVAVLSADGRLLRRYDRPQTRTFGANAQYQPSKVAVSDAGIIYIVSTGSFDGVIQLDQSGEFLGYYGYNNVQMSMLETIQNLIFTEEQLAQLFNKIPLAFYNLALDSKGMCYTVTQKTDTAPLKKHNIAGVNILNSSPEVENLADLCIGPDGQIFTVSESGMIYELDNNGTLLFAWGGQAANSERRGLFTLAAGIAVDEDCCLYVLDKERGVVHTFIPTEYASLMHTAIHQYEDGSYADSRDTLTRLAKLSGDVQMVNYYMGNNLMQLRDYEGAMESYRRAGDSAGYSDAFWEVRTAGVNQWFAAGALALAALVCGGLLLGRLRRRKARPAAPVYYYTDGRKAGEIGLGENLRFAFKFFKHPFNAFYEVKVGARGTVLSGTVLYLLAFATFAFYYAGRGFAFSQLELSEISPFYVMMLFFLPVGLFVLASYMVSEINNGEGTFKKMYAGMSYAMIPFICIAPVLTLLSHVLTLSESFLISFGMGFCVVWSGVLVLLAIKEIHNYEPGQVAMNVLLALFLMIVMIFVGSIIGMFWDTVLDTLSAFGKEVLYRVTG</sequence>
<feature type="domain" description="Yip1" evidence="9">
    <location>
        <begin position="487"/>
        <end position="654"/>
    </location>
</feature>
<dbReference type="EMBL" id="DXBV01000118">
    <property type="protein sequence ID" value="HIZ31892.1"/>
    <property type="molecule type" value="Genomic_DNA"/>
</dbReference>
<evidence type="ECO:0000313" key="11">
    <source>
        <dbReference type="Proteomes" id="UP000824035"/>
    </source>
</evidence>
<dbReference type="InterPro" id="IPR006977">
    <property type="entry name" value="Yip1_dom"/>
</dbReference>
<evidence type="ECO:0000259" key="9">
    <source>
        <dbReference type="Pfam" id="PF04893"/>
    </source>
</evidence>
<feature type="transmembrane region" description="Helical" evidence="7">
    <location>
        <begin position="506"/>
        <end position="526"/>
    </location>
</feature>
<dbReference type="Proteomes" id="UP000824035">
    <property type="component" value="Unassembled WGS sequence"/>
</dbReference>
<accession>A0A9D2E6S9</accession>
<reference evidence="10" key="1">
    <citation type="journal article" date="2021" name="PeerJ">
        <title>Extensive microbial diversity within the chicken gut microbiome revealed by metagenomics and culture.</title>
        <authorList>
            <person name="Gilroy R."/>
            <person name="Ravi A."/>
            <person name="Getino M."/>
            <person name="Pursley I."/>
            <person name="Horton D.L."/>
            <person name="Alikhan N.F."/>
            <person name="Baker D."/>
            <person name="Gharbi K."/>
            <person name="Hall N."/>
            <person name="Watson M."/>
            <person name="Adriaenssens E.M."/>
            <person name="Foster-Nyarko E."/>
            <person name="Jarju S."/>
            <person name="Secka A."/>
            <person name="Antonio M."/>
            <person name="Oren A."/>
            <person name="Chaudhuri R.R."/>
            <person name="La Ragione R."/>
            <person name="Hildebrand F."/>
            <person name="Pallen M.J."/>
        </authorList>
    </citation>
    <scope>NUCLEOTIDE SEQUENCE</scope>
    <source>
        <strain evidence="10">ChiGjej4B4-18154</strain>
    </source>
</reference>
<dbReference type="InterPro" id="IPR011042">
    <property type="entry name" value="6-blade_b-propeller_TolB-like"/>
</dbReference>
<dbReference type="PANTHER" id="PTHR24104">
    <property type="entry name" value="E3 UBIQUITIN-PROTEIN LIGASE NHLRC1-RELATED"/>
    <property type="match status" value="1"/>
</dbReference>
<protein>
    <submittedName>
        <fullName evidence="10">YIP1 family protein</fullName>
    </submittedName>
</protein>
<feature type="transmembrane region" description="Helical" evidence="7">
    <location>
        <begin position="606"/>
        <end position="627"/>
    </location>
</feature>
<feature type="signal peptide" evidence="8">
    <location>
        <begin position="1"/>
        <end position="25"/>
    </location>
</feature>
<evidence type="ECO:0000256" key="7">
    <source>
        <dbReference type="SAM" id="Phobius"/>
    </source>
</evidence>
<dbReference type="SUPFAM" id="SSF48452">
    <property type="entry name" value="TPR-like"/>
    <property type="match status" value="1"/>
</dbReference>
<feature type="transmembrane region" description="Helical" evidence="7">
    <location>
        <begin position="575"/>
        <end position="600"/>
    </location>
</feature>
<keyword evidence="2 7" id="KW-0812">Transmembrane</keyword>
<keyword evidence="8" id="KW-0732">Signal</keyword>
<keyword evidence="5 7" id="KW-0472">Membrane</keyword>
<dbReference type="GO" id="GO:0008270">
    <property type="term" value="F:zinc ion binding"/>
    <property type="evidence" value="ECO:0007669"/>
    <property type="project" value="UniProtKB-KW"/>
</dbReference>
<dbReference type="InterPro" id="IPR001258">
    <property type="entry name" value="NHL_repeat"/>
</dbReference>
<evidence type="ECO:0000313" key="10">
    <source>
        <dbReference type="EMBL" id="HIZ31892.1"/>
    </source>
</evidence>
<feature type="repeat" description="NHL" evidence="6">
    <location>
        <begin position="96"/>
        <end position="137"/>
    </location>
</feature>
<dbReference type="InterPro" id="IPR050952">
    <property type="entry name" value="TRIM-NHL_E3_ligases"/>
</dbReference>
<evidence type="ECO:0000256" key="8">
    <source>
        <dbReference type="SAM" id="SignalP"/>
    </source>
</evidence>
<evidence type="ECO:0000256" key="3">
    <source>
        <dbReference type="ARBA" id="ARBA00022737"/>
    </source>
</evidence>
<reference evidence="10" key="2">
    <citation type="submission" date="2021-04" db="EMBL/GenBank/DDBJ databases">
        <authorList>
            <person name="Gilroy R."/>
        </authorList>
    </citation>
    <scope>NUCLEOTIDE SEQUENCE</scope>
    <source>
        <strain evidence="10">ChiGjej4B4-18154</strain>
    </source>
</reference>
<dbReference type="InterPro" id="IPR011990">
    <property type="entry name" value="TPR-like_helical_dom_sf"/>
</dbReference>
<keyword evidence="3" id="KW-0677">Repeat</keyword>
<dbReference type="SUPFAM" id="SSF63825">
    <property type="entry name" value="YWTD domain"/>
    <property type="match status" value="1"/>
</dbReference>
<feature type="chain" id="PRO_5038735019" evidence="8">
    <location>
        <begin position="26"/>
        <end position="683"/>
    </location>
</feature>
<dbReference type="GO" id="GO:0016020">
    <property type="term" value="C:membrane"/>
    <property type="evidence" value="ECO:0007669"/>
    <property type="project" value="UniProtKB-SubCell"/>
</dbReference>
<feature type="transmembrane region" description="Helical" evidence="7">
    <location>
        <begin position="431"/>
        <end position="449"/>
    </location>
</feature>
<dbReference type="PROSITE" id="PS51125">
    <property type="entry name" value="NHL"/>
    <property type="match status" value="1"/>
</dbReference>
<comment type="caution">
    <text evidence="10">The sequence shown here is derived from an EMBL/GenBank/DDBJ whole genome shotgun (WGS) entry which is preliminary data.</text>
</comment>
<gene>
    <name evidence="10" type="ORF">H9813_11770</name>
</gene>
<organism evidence="10 11">
    <name type="scientific">Candidatus Allofournierella merdipullorum</name>
    <dbReference type="NCBI Taxonomy" id="2838595"/>
    <lineage>
        <taxon>Bacteria</taxon>
        <taxon>Bacillati</taxon>
        <taxon>Bacillota</taxon>
        <taxon>Clostridia</taxon>
        <taxon>Eubacteriales</taxon>
        <taxon>Oscillospiraceae</taxon>
        <taxon>Allofournierella</taxon>
    </lineage>
</organism>
<evidence type="ECO:0000256" key="5">
    <source>
        <dbReference type="ARBA" id="ARBA00023136"/>
    </source>
</evidence>
<keyword evidence="4 7" id="KW-1133">Transmembrane helix</keyword>
<proteinExistence type="predicted"/>